<proteinExistence type="predicted"/>
<gene>
    <name evidence="1" type="ORF">MELE44368_10840</name>
</gene>
<accession>A0A439DZH1</accession>
<dbReference type="RefSeq" id="WP_241566453.1">
    <property type="nucleotide sequence ID" value="NZ_ATDN01000002.1"/>
</dbReference>
<sequence length="149" mass="16224">MDAVTRRVDRSGEAAAPELETEMDMLEALIEACDDAANLSTAGERSAAYREGHSAALRYARICVLDQMASAAMDFTDTSDNGEHRSERHRARTLAALRTISQRLSDALHTNPEDDVAAGYRDGILIALDLTEEQERAVQRELGCATLTG</sequence>
<comment type="caution">
    <text evidence="1">The sequence shown here is derived from an EMBL/GenBank/DDBJ whole genome shotgun (WGS) entry which is preliminary data.</text>
</comment>
<organism evidence="1 2">
    <name type="scientific">Mycolicibacterium elephantis DSM 44368</name>
    <dbReference type="NCBI Taxonomy" id="1335622"/>
    <lineage>
        <taxon>Bacteria</taxon>
        <taxon>Bacillati</taxon>
        <taxon>Actinomycetota</taxon>
        <taxon>Actinomycetes</taxon>
        <taxon>Mycobacteriales</taxon>
        <taxon>Mycobacteriaceae</taxon>
        <taxon>Mycolicibacterium</taxon>
    </lineage>
</organism>
<name>A0A439DZH1_9MYCO</name>
<evidence type="ECO:0000313" key="2">
    <source>
        <dbReference type="Proteomes" id="UP000287177"/>
    </source>
</evidence>
<dbReference type="AlphaFoldDB" id="A0A439DZH1"/>
<evidence type="ECO:0000313" key="1">
    <source>
        <dbReference type="EMBL" id="RWA23168.1"/>
    </source>
</evidence>
<protein>
    <submittedName>
        <fullName evidence="1">Uncharacterized protein</fullName>
    </submittedName>
</protein>
<dbReference type="EMBL" id="ATDN01000002">
    <property type="protein sequence ID" value="RWA23168.1"/>
    <property type="molecule type" value="Genomic_DNA"/>
</dbReference>
<keyword evidence="2" id="KW-1185">Reference proteome</keyword>
<reference evidence="1 2" key="1">
    <citation type="submission" date="2013-06" db="EMBL/GenBank/DDBJ databases">
        <title>The draft sequence of the Mycobacterium elephantis genome.</title>
        <authorList>
            <person name="Pettersson F.B."/>
            <person name="Das S."/>
            <person name="Dasgupta S."/>
            <person name="Bhattacharya A."/>
            <person name="Kirsebom L.A."/>
        </authorList>
    </citation>
    <scope>NUCLEOTIDE SEQUENCE [LARGE SCALE GENOMIC DNA]</scope>
    <source>
        <strain evidence="1 2">DSM 44368</strain>
    </source>
</reference>
<dbReference type="Proteomes" id="UP000287177">
    <property type="component" value="Unassembled WGS sequence"/>
</dbReference>